<dbReference type="OrthoDB" id="1720838at2"/>
<proteinExistence type="predicted"/>
<dbReference type="EMBL" id="LT838272">
    <property type="protein sequence ID" value="SMB90358.1"/>
    <property type="molecule type" value="Genomic_DNA"/>
</dbReference>
<accession>A0A1W1VAH4</accession>
<evidence type="ECO:0000313" key="2">
    <source>
        <dbReference type="EMBL" id="SMB90358.1"/>
    </source>
</evidence>
<gene>
    <name evidence="2" type="ORF">SAMN00808754_0283</name>
</gene>
<keyword evidence="1" id="KW-1133">Transmembrane helix</keyword>
<dbReference type="AlphaFoldDB" id="A0A1W1VAH4"/>
<dbReference type="Proteomes" id="UP000192569">
    <property type="component" value="Chromosome I"/>
</dbReference>
<organism evidence="2 3">
    <name type="scientific">Thermanaeromonas toyohensis ToBE</name>
    <dbReference type="NCBI Taxonomy" id="698762"/>
    <lineage>
        <taxon>Bacteria</taxon>
        <taxon>Bacillati</taxon>
        <taxon>Bacillota</taxon>
        <taxon>Clostridia</taxon>
        <taxon>Neomoorellales</taxon>
        <taxon>Neomoorellaceae</taxon>
        <taxon>Thermanaeromonas</taxon>
    </lineage>
</organism>
<protein>
    <recommendedName>
        <fullName evidence="4">SH3 domain-containing protein</fullName>
    </recommendedName>
</protein>
<reference evidence="2 3" key="1">
    <citation type="submission" date="2017-04" db="EMBL/GenBank/DDBJ databases">
        <authorList>
            <person name="Afonso C.L."/>
            <person name="Miller P.J."/>
            <person name="Scott M.A."/>
            <person name="Spackman E."/>
            <person name="Goraichik I."/>
            <person name="Dimitrov K.M."/>
            <person name="Suarez D.L."/>
            <person name="Swayne D.E."/>
        </authorList>
    </citation>
    <scope>NUCLEOTIDE SEQUENCE [LARGE SCALE GENOMIC DNA]</scope>
    <source>
        <strain evidence="2 3">ToBE</strain>
    </source>
</reference>
<evidence type="ECO:0008006" key="4">
    <source>
        <dbReference type="Google" id="ProtNLM"/>
    </source>
</evidence>
<dbReference type="STRING" id="698762.SAMN00808754_0283"/>
<name>A0A1W1VAH4_9FIRM</name>
<dbReference type="RefSeq" id="WP_084663321.1">
    <property type="nucleotide sequence ID" value="NZ_LT838272.1"/>
</dbReference>
<evidence type="ECO:0000313" key="3">
    <source>
        <dbReference type="Proteomes" id="UP000192569"/>
    </source>
</evidence>
<feature type="transmembrane region" description="Helical" evidence="1">
    <location>
        <begin position="6"/>
        <end position="28"/>
    </location>
</feature>
<keyword evidence="1" id="KW-0812">Transmembrane</keyword>
<evidence type="ECO:0000256" key="1">
    <source>
        <dbReference type="SAM" id="Phobius"/>
    </source>
</evidence>
<keyword evidence="3" id="KW-1185">Reference proteome</keyword>
<keyword evidence="1" id="KW-0472">Membrane</keyword>
<sequence length="326" mass="37128">MKRYYVLLVLASFIGLAFIFFWLVLFPLPSARTPYEARALAVWSASGEEIVQMLKKIIEGEAGGIEVFKTQGDLAPLPGQEVVIGVNLSKDRGVLGLFSSASYSPQLLAYLAILPMEEIKILKLEPGREGVLVREVLDERFGAYFYTSFYALYLYQEGAWQEVWRKVIKNDERWPKKWVGRGEGWEGIKDKVDVEFSWEGGRLMARTQESRVFWEGPRPDAPATYTRERALARVYRWEPSWGALVLAQGKIKRLTALKGQEGNRYIERGQLKPGEKVAILDEEEAWGWVPHVGEASQLYRVKTAAGHVGYVSKEDVEIYENFLGPR</sequence>